<dbReference type="EC" id="1.5.1.54" evidence="12"/>
<dbReference type="AlphaFoldDB" id="A0A5C5WYH3"/>
<evidence type="ECO:0000256" key="4">
    <source>
        <dbReference type="ARBA" id="ARBA00022605"/>
    </source>
</evidence>
<evidence type="ECO:0000256" key="3">
    <source>
        <dbReference type="ARBA" id="ARBA00006743"/>
    </source>
</evidence>
<proteinExistence type="inferred from homology"/>
<evidence type="ECO:0000313" key="14">
    <source>
        <dbReference type="Proteomes" id="UP000316598"/>
    </source>
</evidence>
<keyword evidence="5 12" id="KW-0285">Flavoprotein</keyword>
<organism evidence="13 14">
    <name type="scientific">Rubripirellula amarantea</name>
    <dbReference type="NCBI Taxonomy" id="2527999"/>
    <lineage>
        <taxon>Bacteria</taxon>
        <taxon>Pseudomonadati</taxon>
        <taxon>Planctomycetota</taxon>
        <taxon>Planctomycetia</taxon>
        <taxon>Pirellulales</taxon>
        <taxon>Pirellulaceae</taxon>
        <taxon>Rubripirellula</taxon>
    </lineage>
</organism>
<evidence type="ECO:0000256" key="9">
    <source>
        <dbReference type="ARBA" id="ARBA00023167"/>
    </source>
</evidence>
<reference evidence="13 14" key="1">
    <citation type="submission" date="2019-02" db="EMBL/GenBank/DDBJ databases">
        <title>Deep-cultivation of Planctomycetes and their phenomic and genomic characterization uncovers novel biology.</title>
        <authorList>
            <person name="Wiegand S."/>
            <person name="Jogler M."/>
            <person name="Boedeker C."/>
            <person name="Pinto D."/>
            <person name="Vollmers J."/>
            <person name="Rivas-Marin E."/>
            <person name="Kohn T."/>
            <person name="Peeters S.H."/>
            <person name="Heuer A."/>
            <person name="Rast P."/>
            <person name="Oberbeckmann S."/>
            <person name="Bunk B."/>
            <person name="Jeske O."/>
            <person name="Meyerdierks A."/>
            <person name="Storesund J.E."/>
            <person name="Kallscheuer N."/>
            <person name="Luecker S."/>
            <person name="Lage O.M."/>
            <person name="Pohl T."/>
            <person name="Merkel B.J."/>
            <person name="Hornburger P."/>
            <person name="Mueller R.-W."/>
            <person name="Bruemmer F."/>
            <person name="Labrenz M."/>
            <person name="Spormann A.M."/>
            <person name="Op Den Camp H."/>
            <person name="Overmann J."/>
            <person name="Amann R."/>
            <person name="Jetten M.S.M."/>
            <person name="Mascher T."/>
            <person name="Medema M.H."/>
            <person name="Devos D.P."/>
            <person name="Kaster A.-K."/>
            <person name="Ovreas L."/>
            <person name="Rohde M."/>
            <person name="Galperin M.Y."/>
            <person name="Jogler C."/>
        </authorList>
    </citation>
    <scope>NUCLEOTIDE SEQUENCE [LARGE SCALE GENOMIC DNA]</scope>
    <source>
        <strain evidence="13 14">Pla22</strain>
    </source>
</reference>
<dbReference type="UniPathway" id="UPA00193"/>
<dbReference type="InterPro" id="IPR029041">
    <property type="entry name" value="FAD-linked_oxidoreductase-like"/>
</dbReference>
<dbReference type="PANTHER" id="PTHR45754:SF3">
    <property type="entry name" value="METHYLENETETRAHYDROFOLATE REDUCTASE (NADPH)"/>
    <property type="match status" value="1"/>
</dbReference>
<evidence type="ECO:0000256" key="2">
    <source>
        <dbReference type="ARBA" id="ARBA00004777"/>
    </source>
</evidence>
<comment type="pathway">
    <text evidence="2 12">One-carbon metabolism; tetrahydrofolate interconversion.</text>
</comment>
<evidence type="ECO:0000313" key="13">
    <source>
        <dbReference type="EMBL" id="TWT55131.1"/>
    </source>
</evidence>
<dbReference type="Gene3D" id="3.20.20.220">
    <property type="match status" value="1"/>
</dbReference>
<dbReference type="NCBIfam" id="TIGR00676">
    <property type="entry name" value="fadh2"/>
    <property type="match status" value="1"/>
</dbReference>
<dbReference type="CDD" id="cd00537">
    <property type="entry name" value="MTHFR"/>
    <property type="match status" value="1"/>
</dbReference>
<dbReference type="InterPro" id="IPR003171">
    <property type="entry name" value="Mehydrof_redctse-like"/>
</dbReference>
<comment type="caution">
    <text evidence="13">The sequence shown here is derived from an EMBL/GenBank/DDBJ whole genome shotgun (WGS) entry which is preliminary data.</text>
</comment>
<keyword evidence="7 12" id="KW-0560">Oxidoreductase</keyword>
<keyword evidence="8" id="KW-0520">NAD</keyword>
<dbReference type="GO" id="GO:0009086">
    <property type="term" value="P:methionine biosynthetic process"/>
    <property type="evidence" value="ECO:0007669"/>
    <property type="project" value="UniProtKB-KW"/>
</dbReference>
<dbReference type="SUPFAM" id="SSF51730">
    <property type="entry name" value="FAD-linked oxidoreductase"/>
    <property type="match status" value="1"/>
</dbReference>
<evidence type="ECO:0000256" key="5">
    <source>
        <dbReference type="ARBA" id="ARBA00022630"/>
    </source>
</evidence>
<sequence>MIPYDETENHRMSLASHYQDGSCAISFELFPPRTEKGMEALCENVRRLTQFMPAYFTCTYGAGGSSQGTTLEVLRKVREITGLPVASHLTCVGATAEDLEDYLAQATQTGVEYIVALRGDPPKGESAFKMTDGGFRYANELVEMIRSKFSNLGIAVAGYPEVHQEAVDAQTDLDNLKRKVDAGGDIIITQLFYDNADFYRFRDKCVAAGINVPIVPGILPVTNFAQADRIASMCKARIPNELREAMTESEDDKFQFEVGVQHARMQTADLLENDVPGIHYYVLNKSDAAEALLDGMQLGSA</sequence>
<evidence type="ECO:0000256" key="6">
    <source>
        <dbReference type="ARBA" id="ARBA00022827"/>
    </source>
</evidence>
<comment type="cofactor">
    <cofactor evidence="1 12">
        <name>FAD</name>
        <dbReference type="ChEBI" id="CHEBI:57692"/>
    </cofactor>
</comment>
<accession>A0A5C5WYH3</accession>
<gene>
    <name evidence="13" type="primary">metF</name>
    <name evidence="13" type="ORF">Pla22_27850</name>
</gene>
<keyword evidence="6 12" id="KW-0274">FAD</keyword>
<name>A0A5C5WYH3_9BACT</name>
<dbReference type="GO" id="GO:0005829">
    <property type="term" value="C:cytosol"/>
    <property type="evidence" value="ECO:0007669"/>
    <property type="project" value="InterPro"/>
</dbReference>
<comment type="catalytic activity">
    <reaction evidence="11">
        <text>(6S)-5-methyl-5,6,7,8-tetrahydrofolate + NAD(+) = (6R)-5,10-methylene-5,6,7,8-tetrahydrofolate + NADH + H(+)</text>
        <dbReference type="Rhea" id="RHEA:19821"/>
        <dbReference type="ChEBI" id="CHEBI:15378"/>
        <dbReference type="ChEBI" id="CHEBI:15636"/>
        <dbReference type="ChEBI" id="CHEBI:18608"/>
        <dbReference type="ChEBI" id="CHEBI:57540"/>
        <dbReference type="ChEBI" id="CHEBI:57945"/>
        <dbReference type="EC" id="1.5.1.54"/>
    </reaction>
    <physiologicalReaction direction="right-to-left" evidence="11">
        <dbReference type="Rhea" id="RHEA:19823"/>
    </physiologicalReaction>
</comment>
<evidence type="ECO:0000256" key="11">
    <source>
        <dbReference type="ARBA" id="ARBA00048628"/>
    </source>
</evidence>
<dbReference type="PANTHER" id="PTHR45754">
    <property type="entry name" value="METHYLENETETRAHYDROFOLATE REDUCTASE"/>
    <property type="match status" value="1"/>
</dbReference>
<keyword evidence="4" id="KW-0028">Amino-acid biosynthesis</keyword>
<comment type="similarity">
    <text evidence="3 12">Belongs to the methylenetetrahydrofolate reductase family.</text>
</comment>
<comment type="pathway">
    <text evidence="10">Amino-acid biosynthesis; L-methionine biosynthesis via de novo pathway.</text>
</comment>
<keyword evidence="14" id="KW-1185">Reference proteome</keyword>
<protein>
    <recommendedName>
        <fullName evidence="12">Methylenetetrahydrofolate reductase</fullName>
        <ecNumber evidence="12">1.5.1.54</ecNumber>
    </recommendedName>
</protein>
<dbReference type="GO" id="GO:0071949">
    <property type="term" value="F:FAD binding"/>
    <property type="evidence" value="ECO:0007669"/>
    <property type="project" value="TreeGrafter"/>
</dbReference>
<dbReference type="Proteomes" id="UP000316598">
    <property type="component" value="Unassembled WGS sequence"/>
</dbReference>
<evidence type="ECO:0000256" key="1">
    <source>
        <dbReference type="ARBA" id="ARBA00001974"/>
    </source>
</evidence>
<dbReference type="InterPro" id="IPR004620">
    <property type="entry name" value="MTHF_reductase_bac"/>
</dbReference>
<keyword evidence="9" id="KW-0486">Methionine biosynthesis</keyword>
<dbReference type="EMBL" id="SJPI01000001">
    <property type="protein sequence ID" value="TWT55131.1"/>
    <property type="molecule type" value="Genomic_DNA"/>
</dbReference>
<dbReference type="GO" id="GO:0106312">
    <property type="term" value="F:methylenetetrahydrofolate reductase (NADH) activity"/>
    <property type="evidence" value="ECO:0007669"/>
    <property type="project" value="UniProtKB-EC"/>
</dbReference>
<evidence type="ECO:0000256" key="8">
    <source>
        <dbReference type="ARBA" id="ARBA00023027"/>
    </source>
</evidence>
<dbReference type="GO" id="GO:0035999">
    <property type="term" value="P:tetrahydrofolate interconversion"/>
    <property type="evidence" value="ECO:0007669"/>
    <property type="project" value="UniProtKB-UniPathway"/>
</dbReference>
<evidence type="ECO:0000256" key="10">
    <source>
        <dbReference type="ARBA" id="ARBA00034478"/>
    </source>
</evidence>
<evidence type="ECO:0000256" key="7">
    <source>
        <dbReference type="ARBA" id="ARBA00023002"/>
    </source>
</evidence>
<evidence type="ECO:0000256" key="12">
    <source>
        <dbReference type="RuleBase" id="RU003862"/>
    </source>
</evidence>
<dbReference type="Pfam" id="PF02219">
    <property type="entry name" value="MTHFR"/>
    <property type="match status" value="1"/>
</dbReference>